<dbReference type="GO" id="GO:0000166">
    <property type="term" value="F:nucleotide binding"/>
    <property type="evidence" value="ECO:0007669"/>
    <property type="project" value="UniProtKB-KW"/>
</dbReference>
<dbReference type="GO" id="GO:0036222">
    <property type="term" value="F:XTP diphosphatase activity"/>
    <property type="evidence" value="ECO:0007669"/>
    <property type="project" value="UniProtKB-UniRule"/>
</dbReference>
<keyword evidence="13" id="KW-1185">Reference proteome</keyword>
<dbReference type="RefSeq" id="WP_072879793.1">
    <property type="nucleotide sequence ID" value="NZ_FQVT01000006.1"/>
</dbReference>
<comment type="cofactor">
    <cofactor evidence="10">
        <name>Mg(2+)</name>
        <dbReference type="ChEBI" id="CHEBI:18420"/>
    </cofactor>
    <text evidence="10">Binds 1 Mg(2+) ion per subunit.</text>
</comment>
<organism evidence="12 13">
    <name type="scientific">Salegentibacter echinorum</name>
    <dbReference type="NCBI Taxonomy" id="1073325"/>
    <lineage>
        <taxon>Bacteria</taxon>
        <taxon>Pseudomonadati</taxon>
        <taxon>Bacteroidota</taxon>
        <taxon>Flavobacteriia</taxon>
        <taxon>Flavobacteriales</taxon>
        <taxon>Flavobacteriaceae</taxon>
        <taxon>Salegentibacter</taxon>
    </lineage>
</organism>
<dbReference type="CDD" id="cd00515">
    <property type="entry name" value="HAM1"/>
    <property type="match status" value="1"/>
</dbReference>
<feature type="binding site" evidence="10">
    <location>
        <begin position="7"/>
        <end position="12"/>
    </location>
    <ligand>
        <name>substrate</name>
    </ligand>
</feature>
<comment type="caution">
    <text evidence="10">Lacks conserved residue(s) required for the propagation of feature annotation.</text>
</comment>
<feature type="active site" description="Proton acceptor" evidence="10">
    <location>
        <position position="68"/>
    </location>
</feature>
<name>A0A1M5I2A4_SALEC</name>
<comment type="subunit">
    <text evidence="2 10">Homodimer.</text>
</comment>
<keyword evidence="4 10" id="KW-0547">Nucleotide-binding</keyword>
<evidence type="ECO:0000256" key="8">
    <source>
        <dbReference type="ARBA" id="ARBA00051875"/>
    </source>
</evidence>
<dbReference type="STRING" id="1073325.SAMN05444483_106115"/>
<proteinExistence type="inferred from homology"/>
<feature type="binding site" evidence="10">
    <location>
        <begin position="176"/>
        <end position="177"/>
    </location>
    <ligand>
        <name>substrate</name>
    </ligand>
</feature>
<evidence type="ECO:0000256" key="4">
    <source>
        <dbReference type="ARBA" id="ARBA00022741"/>
    </source>
</evidence>
<comment type="similarity">
    <text evidence="1 10 11">Belongs to the HAM1 NTPase family.</text>
</comment>
<dbReference type="HAMAP" id="MF_01405">
    <property type="entry name" value="Non_canon_purine_NTPase"/>
    <property type="match status" value="1"/>
</dbReference>
<evidence type="ECO:0000256" key="7">
    <source>
        <dbReference type="ARBA" id="ARBA00023080"/>
    </source>
</evidence>
<sequence>MKLVFATHNQNKLKEIKALLPQHFELLSLEDIGCTEEIVEDADTIDGNAILKADYVRNHYGYNCFADDTGLEIEALDGAPGVHSARYAGEEKDDKANVNKLLSQLEEKENRKGRFKTVIALNLENKQSIFTGICKGEVIEERRGDQGFGYDPVFKPEGFEQTFAEMNLNEKSKISHRAKAFKALIAYLSK</sequence>
<dbReference type="InterPro" id="IPR020922">
    <property type="entry name" value="dITP/XTP_pyrophosphatase"/>
</dbReference>
<dbReference type="SUPFAM" id="SSF52972">
    <property type="entry name" value="ITPase-like"/>
    <property type="match status" value="1"/>
</dbReference>
<keyword evidence="3 10" id="KW-0479">Metal-binding</keyword>
<comment type="catalytic activity">
    <reaction evidence="9 10">
        <text>XTP + H2O = XMP + diphosphate + H(+)</text>
        <dbReference type="Rhea" id="RHEA:28610"/>
        <dbReference type="ChEBI" id="CHEBI:15377"/>
        <dbReference type="ChEBI" id="CHEBI:15378"/>
        <dbReference type="ChEBI" id="CHEBI:33019"/>
        <dbReference type="ChEBI" id="CHEBI:57464"/>
        <dbReference type="ChEBI" id="CHEBI:61314"/>
        <dbReference type="EC" id="3.6.1.66"/>
    </reaction>
</comment>
<evidence type="ECO:0000256" key="2">
    <source>
        <dbReference type="ARBA" id="ARBA00011738"/>
    </source>
</evidence>
<dbReference type="Pfam" id="PF01725">
    <property type="entry name" value="Ham1p_like"/>
    <property type="match status" value="1"/>
</dbReference>
<dbReference type="AlphaFoldDB" id="A0A1M5I2A4"/>
<dbReference type="OrthoDB" id="9807456at2"/>
<dbReference type="NCBIfam" id="TIGR00042">
    <property type="entry name" value="RdgB/HAM1 family non-canonical purine NTP pyrophosphatase"/>
    <property type="match status" value="1"/>
</dbReference>
<dbReference type="GO" id="GO:0035870">
    <property type="term" value="F:dITP diphosphatase activity"/>
    <property type="evidence" value="ECO:0007669"/>
    <property type="project" value="UniProtKB-UniRule"/>
</dbReference>
<evidence type="ECO:0000256" key="3">
    <source>
        <dbReference type="ARBA" id="ARBA00022723"/>
    </source>
</evidence>
<dbReference type="Proteomes" id="UP000183945">
    <property type="component" value="Unassembled WGS sequence"/>
</dbReference>
<dbReference type="NCBIfam" id="NF011398">
    <property type="entry name" value="PRK14823.1"/>
    <property type="match status" value="1"/>
</dbReference>
<dbReference type="GO" id="GO:0017111">
    <property type="term" value="F:ribonucleoside triphosphate phosphatase activity"/>
    <property type="evidence" value="ECO:0007669"/>
    <property type="project" value="InterPro"/>
</dbReference>
<dbReference type="GO" id="GO:0009146">
    <property type="term" value="P:purine nucleoside triphosphate catabolic process"/>
    <property type="evidence" value="ECO:0007669"/>
    <property type="project" value="UniProtKB-UniRule"/>
</dbReference>
<dbReference type="GO" id="GO:0036220">
    <property type="term" value="F:ITP diphosphatase activity"/>
    <property type="evidence" value="ECO:0007669"/>
    <property type="project" value="UniProtKB-UniRule"/>
</dbReference>
<keyword evidence="7 10" id="KW-0546">Nucleotide metabolism</keyword>
<dbReference type="InterPro" id="IPR002637">
    <property type="entry name" value="RdgB/HAM1"/>
</dbReference>
<evidence type="ECO:0000313" key="13">
    <source>
        <dbReference type="Proteomes" id="UP000183945"/>
    </source>
</evidence>
<dbReference type="GO" id="GO:0005829">
    <property type="term" value="C:cytosol"/>
    <property type="evidence" value="ECO:0007669"/>
    <property type="project" value="TreeGrafter"/>
</dbReference>
<comment type="catalytic activity">
    <reaction evidence="8 10">
        <text>dITP + H2O = dIMP + diphosphate + H(+)</text>
        <dbReference type="Rhea" id="RHEA:28342"/>
        <dbReference type="ChEBI" id="CHEBI:15377"/>
        <dbReference type="ChEBI" id="CHEBI:15378"/>
        <dbReference type="ChEBI" id="CHEBI:33019"/>
        <dbReference type="ChEBI" id="CHEBI:61194"/>
        <dbReference type="ChEBI" id="CHEBI:61382"/>
        <dbReference type="EC" id="3.6.1.66"/>
    </reaction>
</comment>
<reference evidence="13" key="1">
    <citation type="submission" date="2016-11" db="EMBL/GenBank/DDBJ databases">
        <authorList>
            <person name="Varghese N."/>
            <person name="Submissions S."/>
        </authorList>
    </citation>
    <scope>NUCLEOTIDE SEQUENCE [LARGE SCALE GENOMIC DNA]</scope>
    <source>
        <strain evidence="13">DSM 24579</strain>
    </source>
</reference>
<keyword evidence="5 10" id="KW-0378">Hydrolase</keyword>
<keyword evidence="6 10" id="KW-0460">Magnesium</keyword>
<dbReference type="PANTHER" id="PTHR11067:SF9">
    <property type="entry name" value="INOSINE TRIPHOSPHATE PYROPHOSPHATASE"/>
    <property type="match status" value="1"/>
</dbReference>
<dbReference type="EC" id="3.6.1.66" evidence="10"/>
<comment type="function">
    <text evidence="10">Pyrophosphatase that catalyzes the hydrolysis of nucleoside triphosphates to their monophosphate derivatives, with a high preference for the non-canonical purine nucleotides XTP (xanthosine triphosphate), dITP (deoxyinosine triphosphate) and ITP. Seems to function as a house-cleaning enzyme that removes non-canonical purine nucleotides from the nucleotide pool, thus preventing their incorporation into DNA/RNA and avoiding chromosomal lesions.</text>
</comment>
<feature type="binding site" evidence="10">
    <location>
        <begin position="148"/>
        <end position="151"/>
    </location>
    <ligand>
        <name>substrate</name>
    </ligand>
</feature>
<evidence type="ECO:0000256" key="5">
    <source>
        <dbReference type="ARBA" id="ARBA00022801"/>
    </source>
</evidence>
<feature type="binding site" evidence="10">
    <location>
        <position position="171"/>
    </location>
    <ligand>
        <name>substrate</name>
    </ligand>
</feature>
<evidence type="ECO:0000313" key="12">
    <source>
        <dbReference type="EMBL" id="SHG22395.1"/>
    </source>
</evidence>
<protein>
    <recommendedName>
        <fullName evidence="10">dITP/XTP pyrophosphatase</fullName>
        <ecNumber evidence="10">3.6.1.66</ecNumber>
    </recommendedName>
    <alternativeName>
        <fullName evidence="10">Non-canonical purine NTP pyrophosphatase</fullName>
    </alternativeName>
    <alternativeName>
        <fullName evidence="10">Non-standard purine NTP pyrophosphatase</fullName>
    </alternativeName>
    <alternativeName>
        <fullName evidence="10">Nucleoside-triphosphate diphosphatase</fullName>
    </alternativeName>
    <alternativeName>
        <fullName evidence="10">Nucleoside-triphosphate pyrophosphatase</fullName>
        <shortName evidence="10">NTPase</shortName>
    </alternativeName>
</protein>
<dbReference type="Gene3D" id="3.90.950.10">
    <property type="match status" value="1"/>
</dbReference>
<evidence type="ECO:0000256" key="1">
    <source>
        <dbReference type="ARBA" id="ARBA00008023"/>
    </source>
</evidence>
<dbReference type="GO" id="GO:0009117">
    <property type="term" value="P:nucleotide metabolic process"/>
    <property type="evidence" value="ECO:0007669"/>
    <property type="project" value="UniProtKB-KW"/>
</dbReference>
<dbReference type="FunFam" id="3.90.950.10:FF:000001">
    <property type="entry name" value="dITP/XTP pyrophosphatase"/>
    <property type="match status" value="1"/>
</dbReference>
<feature type="binding site" evidence="10">
    <location>
        <position position="69"/>
    </location>
    <ligand>
        <name>substrate</name>
    </ligand>
</feature>
<comment type="catalytic activity">
    <reaction evidence="10">
        <text>ITP + H2O = IMP + diphosphate + H(+)</text>
        <dbReference type="Rhea" id="RHEA:29399"/>
        <dbReference type="ChEBI" id="CHEBI:15377"/>
        <dbReference type="ChEBI" id="CHEBI:15378"/>
        <dbReference type="ChEBI" id="CHEBI:33019"/>
        <dbReference type="ChEBI" id="CHEBI:58053"/>
        <dbReference type="ChEBI" id="CHEBI:61402"/>
        <dbReference type="EC" id="3.6.1.66"/>
    </reaction>
</comment>
<evidence type="ECO:0000256" key="9">
    <source>
        <dbReference type="ARBA" id="ARBA00052017"/>
    </source>
</evidence>
<dbReference type="PANTHER" id="PTHR11067">
    <property type="entry name" value="INOSINE TRIPHOSPHATE PYROPHOSPHATASE/HAM1 PROTEIN"/>
    <property type="match status" value="1"/>
</dbReference>
<dbReference type="GO" id="GO:0046872">
    <property type="term" value="F:metal ion binding"/>
    <property type="evidence" value="ECO:0007669"/>
    <property type="project" value="UniProtKB-KW"/>
</dbReference>
<dbReference type="EMBL" id="FQVT01000006">
    <property type="protein sequence ID" value="SHG22395.1"/>
    <property type="molecule type" value="Genomic_DNA"/>
</dbReference>
<feature type="binding site" evidence="10">
    <location>
        <position position="68"/>
    </location>
    <ligand>
        <name>Mg(2+)</name>
        <dbReference type="ChEBI" id="CHEBI:18420"/>
    </ligand>
</feature>
<evidence type="ECO:0000256" key="11">
    <source>
        <dbReference type="RuleBase" id="RU003781"/>
    </source>
</evidence>
<gene>
    <name evidence="12" type="ORF">SAMN05444483_106115</name>
</gene>
<evidence type="ECO:0000256" key="6">
    <source>
        <dbReference type="ARBA" id="ARBA00022842"/>
    </source>
</evidence>
<accession>A0A1M5I2A4</accession>
<evidence type="ECO:0000256" key="10">
    <source>
        <dbReference type="HAMAP-Rule" id="MF_01405"/>
    </source>
</evidence>
<dbReference type="InterPro" id="IPR029001">
    <property type="entry name" value="ITPase-like_fam"/>
</dbReference>